<proteinExistence type="predicted"/>
<protein>
    <submittedName>
        <fullName evidence="1">Uncharacterized protein</fullName>
    </submittedName>
</protein>
<evidence type="ECO:0000313" key="2">
    <source>
        <dbReference type="Proteomes" id="UP000790709"/>
    </source>
</evidence>
<sequence length="141" mass="15610">MSIPKVPITLPPGFSAIVTGIVNSDVVQKAFIEVMKEDVRLVSTTFSGQGVRVPLKSLVNDQGYWTVGPFDFTTIINVEIISVHHWQPKDPIIVKGGNPLNFVAATVIAENPKDEFRDDCTVQIIMQLEWTDEDSAKKSEL</sequence>
<dbReference type="Proteomes" id="UP000790709">
    <property type="component" value="Unassembled WGS sequence"/>
</dbReference>
<organism evidence="1 2">
    <name type="scientific">Leucogyrophana mollusca</name>
    <dbReference type="NCBI Taxonomy" id="85980"/>
    <lineage>
        <taxon>Eukaryota</taxon>
        <taxon>Fungi</taxon>
        <taxon>Dikarya</taxon>
        <taxon>Basidiomycota</taxon>
        <taxon>Agaricomycotina</taxon>
        <taxon>Agaricomycetes</taxon>
        <taxon>Agaricomycetidae</taxon>
        <taxon>Boletales</taxon>
        <taxon>Boletales incertae sedis</taxon>
        <taxon>Leucogyrophana</taxon>
    </lineage>
</organism>
<reference evidence="1" key="1">
    <citation type="journal article" date="2021" name="New Phytol.">
        <title>Evolutionary innovations through gain and loss of genes in the ectomycorrhizal Boletales.</title>
        <authorList>
            <person name="Wu G."/>
            <person name="Miyauchi S."/>
            <person name="Morin E."/>
            <person name="Kuo A."/>
            <person name="Drula E."/>
            <person name="Varga T."/>
            <person name="Kohler A."/>
            <person name="Feng B."/>
            <person name="Cao Y."/>
            <person name="Lipzen A."/>
            <person name="Daum C."/>
            <person name="Hundley H."/>
            <person name="Pangilinan J."/>
            <person name="Johnson J."/>
            <person name="Barry K."/>
            <person name="LaButti K."/>
            <person name="Ng V."/>
            <person name="Ahrendt S."/>
            <person name="Min B."/>
            <person name="Choi I.G."/>
            <person name="Park H."/>
            <person name="Plett J.M."/>
            <person name="Magnuson J."/>
            <person name="Spatafora J.W."/>
            <person name="Nagy L.G."/>
            <person name="Henrissat B."/>
            <person name="Grigoriev I.V."/>
            <person name="Yang Z.L."/>
            <person name="Xu J."/>
            <person name="Martin F.M."/>
        </authorList>
    </citation>
    <scope>NUCLEOTIDE SEQUENCE</scope>
    <source>
        <strain evidence="1">KUC20120723A-06</strain>
    </source>
</reference>
<name>A0ACB8B6C7_9AGAM</name>
<comment type="caution">
    <text evidence="1">The sequence shown here is derived from an EMBL/GenBank/DDBJ whole genome shotgun (WGS) entry which is preliminary data.</text>
</comment>
<evidence type="ECO:0000313" key="1">
    <source>
        <dbReference type="EMBL" id="KAH7920824.1"/>
    </source>
</evidence>
<keyword evidence="2" id="KW-1185">Reference proteome</keyword>
<gene>
    <name evidence="1" type="ORF">BV22DRAFT_1039375</name>
</gene>
<dbReference type="EMBL" id="MU266557">
    <property type="protein sequence ID" value="KAH7920824.1"/>
    <property type="molecule type" value="Genomic_DNA"/>
</dbReference>
<accession>A0ACB8B6C7</accession>